<proteinExistence type="inferred from homology"/>
<protein>
    <recommendedName>
        <fullName evidence="4">Required for respiratory growth protein 8, mitochondrial</fullName>
    </recommendedName>
</protein>
<organism evidence="6 7">
    <name type="scientific">Wickerhamomyces ciferrii (strain ATCC 14091 / BCRC 22168 / CBS 111 / JCM 3599 / NBRC 0793 / NRRL Y-1031 F-60-10)</name>
    <name type="common">Yeast</name>
    <name type="synonym">Pichia ciferrii</name>
    <dbReference type="NCBI Taxonomy" id="1206466"/>
    <lineage>
        <taxon>Eukaryota</taxon>
        <taxon>Fungi</taxon>
        <taxon>Dikarya</taxon>
        <taxon>Ascomycota</taxon>
        <taxon>Saccharomycotina</taxon>
        <taxon>Saccharomycetes</taxon>
        <taxon>Phaffomycetales</taxon>
        <taxon>Wickerhamomycetaceae</taxon>
        <taxon>Wickerhamomyces</taxon>
    </lineage>
</organism>
<accession>K0KPT8</accession>
<evidence type="ECO:0000256" key="4">
    <source>
        <dbReference type="ARBA" id="ARBA00013944"/>
    </source>
</evidence>
<dbReference type="HOGENOM" id="CLU_090059_0_0_1"/>
<comment type="caution">
    <text evidence="6">The sequence shown here is derived from an EMBL/GenBank/DDBJ whole genome shotgun (WGS) entry which is preliminary data.</text>
</comment>
<dbReference type="Proteomes" id="UP000009328">
    <property type="component" value="Unassembled WGS sequence"/>
</dbReference>
<sequence>MIRIQKNLRIKGFSGRCEIHTSNYLRQKELNDDELQQELNKLYESPVFKQSHKWDGSTKKLSQSSIPNRLNLQDNPFARLLASPARQDRISKITYPRDIMLRFSTAKDLEDDSLWLVPNLNNTYMNSESSYFPLDRKFIHKQFKKSPFFFAPIEVLTNATKVNDLKSLKFNKTTDLVVNREFITALQEELQDIEISPEANPNDLVIHLENKVENGMNVDDQGIIHISLNSLDIPSPNYNEFLETLTKISKNNQVIIKHTNKDFIDILIRLVLYNK</sequence>
<evidence type="ECO:0000256" key="3">
    <source>
        <dbReference type="ARBA" id="ARBA00006716"/>
    </source>
</evidence>
<dbReference type="GO" id="GO:0005739">
    <property type="term" value="C:mitochondrion"/>
    <property type="evidence" value="ECO:0007669"/>
    <property type="project" value="UniProtKB-SubCell"/>
</dbReference>
<keyword evidence="5" id="KW-0496">Mitochondrion</keyword>
<evidence type="ECO:0000256" key="5">
    <source>
        <dbReference type="ARBA" id="ARBA00023128"/>
    </source>
</evidence>
<dbReference type="EMBL" id="CAIF01000178">
    <property type="protein sequence ID" value="CCH45031.1"/>
    <property type="molecule type" value="Genomic_DNA"/>
</dbReference>
<gene>
    <name evidence="6" type="ORF">BN7_4610</name>
</gene>
<dbReference type="InterPro" id="IPR031415">
    <property type="entry name" value="Rrg8"/>
</dbReference>
<keyword evidence="7" id="KW-1185">Reference proteome</keyword>
<evidence type="ECO:0000313" key="7">
    <source>
        <dbReference type="Proteomes" id="UP000009328"/>
    </source>
</evidence>
<evidence type="ECO:0000313" key="6">
    <source>
        <dbReference type="EMBL" id="CCH45031.1"/>
    </source>
</evidence>
<comment type="function">
    <text evidence="1">Required for respiratory activity and maintenance and expression of the mitochondrial genome.</text>
</comment>
<evidence type="ECO:0000256" key="1">
    <source>
        <dbReference type="ARBA" id="ARBA00003548"/>
    </source>
</evidence>
<dbReference type="AlphaFoldDB" id="K0KPT8"/>
<comment type="similarity">
    <text evidence="3">Belongs to the RRG8 family.</text>
</comment>
<comment type="subcellular location">
    <subcellularLocation>
        <location evidence="2">Mitochondrion</location>
    </subcellularLocation>
</comment>
<reference evidence="6 7" key="1">
    <citation type="journal article" date="2012" name="Eukaryot. Cell">
        <title>Draft genome sequence of Wickerhamomyces ciferrii NRRL Y-1031 F-60-10.</title>
        <authorList>
            <person name="Schneider J."/>
            <person name="Andrea H."/>
            <person name="Blom J."/>
            <person name="Jaenicke S."/>
            <person name="Ruckert C."/>
            <person name="Schorsch C."/>
            <person name="Szczepanowski R."/>
            <person name="Farwick M."/>
            <person name="Goesmann A."/>
            <person name="Puhler A."/>
            <person name="Schaffer S."/>
            <person name="Tauch A."/>
            <person name="Kohler T."/>
            <person name="Brinkrolf K."/>
        </authorList>
    </citation>
    <scope>NUCLEOTIDE SEQUENCE [LARGE SCALE GENOMIC DNA]</scope>
    <source>
        <strain evidence="7">ATCC 14091 / BCRC 22168 / CBS 111 / JCM 3599 / NBRC 0793 / NRRL Y-1031 F-60-10</strain>
    </source>
</reference>
<dbReference type="InParanoid" id="K0KPT8"/>
<name>K0KPT8_WICCF</name>
<evidence type="ECO:0000256" key="2">
    <source>
        <dbReference type="ARBA" id="ARBA00004173"/>
    </source>
</evidence>
<dbReference type="Pfam" id="PF17068">
    <property type="entry name" value="RRG8"/>
    <property type="match status" value="1"/>
</dbReference>